<keyword evidence="2" id="KW-1185">Reference proteome</keyword>
<evidence type="ECO:0000313" key="2">
    <source>
        <dbReference type="Proteomes" id="UP000054618"/>
    </source>
</evidence>
<dbReference type="EMBL" id="LNYS01000018">
    <property type="protein sequence ID" value="KTD47908.1"/>
    <property type="molecule type" value="Genomic_DNA"/>
</dbReference>
<dbReference type="OrthoDB" id="5644945at2"/>
<name>A0A0W0XTU5_9GAMM</name>
<sequence length="319" mass="36907">MKSKDKDKTPEKIEETNRELFKFASGVAQAQRFFPEVQPAWKEFSKKIISEFADKINSLFAEDFKIDEEVRAPASATQSVMGRAYVYLCNARHLFAKNQSQMQPEKSIKYGRFAERYVTDSILFFRPKSWELLIYNAFANFFENSPESAKSHLNERDIQLKFDGEDALQFVYTVLLIENADRPYQLDSIFRVLVIHPSFPEEGEEREKHFEKQFAKADLIFQQCINWQPEDGHEAFLINIAKLCHFFAIFQPILSGNSAIVEWMIRGIAKNKGLELGPFNWGELGWDLKAFVTPNVDDYVEWFVQSALPDFAPSSPKPG</sequence>
<dbReference type="Proteomes" id="UP000054618">
    <property type="component" value="Unassembled WGS sequence"/>
</dbReference>
<gene>
    <name evidence="1" type="primary">lidE</name>
    <name evidence="1" type="ORF">Lqui_2172</name>
</gene>
<proteinExistence type="predicted"/>
<accession>A0A0W0XTU5</accession>
<reference evidence="1 2" key="1">
    <citation type="submission" date="2015-11" db="EMBL/GenBank/DDBJ databases">
        <title>Genomic analysis of 38 Legionella species identifies large and diverse effector repertoires.</title>
        <authorList>
            <person name="Burstein D."/>
            <person name="Amaro F."/>
            <person name="Zusman T."/>
            <person name="Lifshitz Z."/>
            <person name="Cohen O."/>
            <person name="Gilbert J.A."/>
            <person name="Pupko T."/>
            <person name="Shuman H.A."/>
            <person name="Segal G."/>
        </authorList>
    </citation>
    <scope>NUCLEOTIDE SEQUENCE [LARGE SCALE GENOMIC DNA]</scope>
    <source>
        <strain evidence="1 2">CDC#1442-AUS-E</strain>
    </source>
</reference>
<organism evidence="1 2">
    <name type="scientific">Legionella quinlivanii</name>
    <dbReference type="NCBI Taxonomy" id="45073"/>
    <lineage>
        <taxon>Bacteria</taxon>
        <taxon>Pseudomonadati</taxon>
        <taxon>Pseudomonadota</taxon>
        <taxon>Gammaproteobacteria</taxon>
        <taxon>Legionellales</taxon>
        <taxon>Legionellaceae</taxon>
        <taxon>Legionella</taxon>
    </lineage>
</organism>
<dbReference type="STRING" id="45073.Lqui_2172"/>
<dbReference type="PATRIC" id="fig|45073.5.peg.2293"/>
<protein>
    <submittedName>
        <fullName evidence="1">LidE</fullName>
    </submittedName>
</protein>
<dbReference type="Gene3D" id="1.10.3290.20">
    <property type="match status" value="1"/>
</dbReference>
<dbReference type="RefSeq" id="WP_058508263.1">
    <property type="nucleotide sequence ID" value="NZ_CAAAIK010000024.1"/>
</dbReference>
<evidence type="ECO:0000313" key="1">
    <source>
        <dbReference type="EMBL" id="KTD47908.1"/>
    </source>
</evidence>
<comment type="caution">
    <text evidence="1">The sequence shown here is derived from an EMBL/GenBank/DDBJ whole genome shotgun (WGS) entry which is preliminary data.</text>
</comment>
<dbReference type="AlphaFoldDB" id="A0A0W0XTU5"/>